<protein>
    <submittedName>
        <fullName evidence="7">23S rRNA (Uracil1939-C5)-methyltransferase</fullName>
        <ecNumber evidence="7">2.1.1.190</ecNumber>
    </submittedName>
</protein>
<keyword evidence="8" id="KW-1185">Reference proteome</keyword>
<evidence type="ECO:0000256" key="3">
    <source>
        <dbReference type="ARBA" id="ARBA00022691"/>
    </source>
</evidence>
<dbReference type="InterPro" id="IPR002792">
    <property type="entry name" value="TRAM_dom"/>
</dbReference>
<organism evidence="7 8">
    <name type="scientific">Rhabdobacter roseus</name>
    <dbReference type="NCBI Taxonomy" id="1655419"/>
    <lineage>
        <taxon>Bacteria</taxon>
        <taxon>Pseudomonadati</taxon>
        <taxon>Bacteroidota</taxon>
        <taxon>Cytophagia</taxon>
        <taxon>Cytophagales</taxon>
        <taxon>Cytophagaceae</taxon>
        <taxon>Rhabdobacter</taxon>
    </lineage>
</organism>
<dbReference type="SUPFAM" id="SSF50249">
    <property type="entry name" value="Nucleic acid-binding proteins"/>
    <property type="match status" value="1"/>
</dbReference>
<gene>
    <name evidence="7" type="ORF">HNQ92_001319</name>
</gene>
<dbReference type="PANTHER" id="PTHR11061">
    <property type="entry name" value="RNA M5U METHYLTRANSFERASE"/>
    <property type="match status" value="1"/>
</dbReference>
<dbReference type="CDD" id="cd02440">
    <property type="entry name" value="AdoMet_MTases"/>
    <property type="match status" value="1"/>
</dbReference>
<dbReference type="FunFam" id="3.40.50.150:FF:000009">
    <property type="entry name" value="23S rRNA (Uracil(1939)-C(5))-methyltransferase RlmD"/>
    <property type="match status" value="1"/>
</dbReference>
<keyword evidence="1 4" id="KW-0489">Methyltransferase</keyword>
<dbReference type="EC" id="2.1.1.190" evidence="7"/>
<feature type="active site" description="Nucleophile" evidence="4">
    <location>
        <position position="423"/>
    </location>
</feature>
<comment type="caution">
    <text evidence="7">The sequence shown here is derived from an EMBL/GenBank/DDBJ whole genome shotgun (WGS) entry which is preliminary data.</text>
</comment>
<comment type="similarity">
    <text evidence="4">Belongs to the class I-like SAM-binding methyltransferase superfamily. RNA M5U methyltransferase family.</text>
</comment>
<dbReference type="Gene3D" id="3.40.50.150">
    <property type="entry name" value="Vaccinia Virus protein VP39"/>
    <property type="match status" value="1"/>
</dbReference>
<feature type="binding site" evidence="4">
    <location>
        <position position="326"/>
    </location>
    <ligand>
        <name>S-adenosyl-L-methionine</name>
        <dbReference type="ChEBI" id="CHEBI:59789"/>
    </ligand>
</feature>
<dbReference type="PROSITE" id="PS01231">
    <property type="entry name" value="TRMA_2"/>
    <property type="match status" value="1"/>
</dbReference>
<feature type="binding site" evidence="4">
    <location>
        <position position="297"/>
    </location>
    <ligand>
        <name>S-adenosyl-L-methionine</name>
        <dbReference type="ChEBI" id="CHEBI:59789"/>
    </ligand>
</feature>
<evidence type="ECO:0000313" key="8">
    <source>
        <dbReference type="Proteomes" id="UP000557307"/>
    </source>
</evidence>
<feature type="binding site" evidence="4">
    <location>
        <position position="347"/>
    </location>
    <ligand>
        <name>S-adenosyl-L-methionine</name>
        <dbReference type="ChEBI" id="CHEBI:59789"/>
    </ligand>
</feature>
<dbReference type="InterPro" id="IPR010280">
    <property type="entry name" value="U5_MeTrfase_fam"/>
</dbReference>
<dbReference type="AlphaFoldDB" id="A0A840TPN6"/>
<dbReference type="EMBL" id="JACHGF010000002">
    <property type="protein sequence ID" value="MBB5283193.1"/>
    <property type="molecule type" value="Genomic_DNA"/>
</dbReference>
<feature type="domain" description="TRAM" evidence="6">
    <location>
        <begin position="1"/>
        <end position="60"/>
    </location>
</feature>
<dbReference type="Pfam" id="PF05958">
    <property type="entry name" value="tRNA_U5-meth_tr"/>
    <property type="match status" value="1"/>
</dbReference>
<dbReference type="GO" id="GO:0070475">
    <property type="term" value="P:rRNA base methylation"/>
    <property type="evidence" value="ECO:0007669"/>
    <property type="project" value="TreeGrafter"/>
</dbReference>
<keyword evidence="3 4" id="KW-0949">S-adenosyl-L-methionine</keyword>
<dbReference type="RefSeq" id="WP_184172374.1">
    <property type="nucleotide sequence ID" value="NZ_JACHGF010000002.1"/>
</dbReference>
<feature type="active site" evidence="5">
    <location>
        <position position="423"/>
    </location>
</feature>
<evidence type="ECO:0000256" key="4">
    <source>
        <dbReference type="PROSITE-ProRule" id="PRU01024"/>
    </source>
</evidence>
<accession>A0A840TPN6</accession>
<dbReference type="InterPro" id="IPR012340">
    <property type="entry name" value="NA-bd_OB-fold"/>
</dbReference>
<evidence type="ECO:0000256" key="5">
    <source>
        <dbReference type="PROSITE-ProRule" id="PRU10015"/>
    </source>
</evidence>
<dbReference type="GO" id="GO:0070041">
    <property type="term" value="F:rRNA (uridine-C5-)-methyltransferase activity"/>
    <property type="evidence" value="ECO:0007669"/>
    <property type="project" value="TreeGrafter"/>
</dbReference>
<dbReference type="SUPFAM" id="SSF53335">
    <property type="entry name" value="S-adenosyl-L-methionine-dependent methyltransferases"/>
    <property type="match status" value="1"/>
</dbReference>
<dbReference type="Proteomes" id="UP000557307">
    <property type="component" value="Unassembled WGS sequence"/>
</dbReference>
<dbReference type="Gene3D" id="2.40.50.1070">
    <property type="match status" value="1"/>
</dbReference>
<evidence type="ECO:0000256" key="2">
    <source>
        <dbReference type="ARBA" id="ARBA00022679"/>
    </source>
</evidence>
<dbReference type="InterPro" id="IPR030390">
    <property type="entry name" value="MeTrfase_TrmA_AS"/>
</dbReference>
<name>A0A840TPN6_9BACT</name>
<dbReference type="PROSITE" id="PS51687">
    <property type="entry name" value="SAM_MT_RNA_M5U"/>
    <property type="match status" value="1"/>
</dbReference>
<evidence type="ECO:0000313" key="7">
    <source>
        <dbReference type="EMBL" id="MBB5283193.1"/>
    </source>
</evidence>
<dbReference type="PANTHER" id="PTHR11061:SF30">
    <property type="entry name" value="TRNA (URACIL(54)-C(5))-METHYLTRANSFERASE"/>
    <property type="match status" value="1"/>
</dbReference>
<dbReference type="InterPro" id="IPR030391">
    <property type="entry name" value="MeTrfase_TrmA_CS"/>
</dbReference>
<evidence type="ECO:0000256" key="1">
    <source>
        <dbReference type="ARBA" id="ARBA00022603"/>
    </source>
</evidence>
<proteinExistence type="inferred from homology"/>
<dbReference type="InterPro" id="IPR029063">
    <property type="entry name" value="SAM-dependent_MTases_sf"/>
</dbReference>
<evidence type="ECO:0000259" key="6">
    <source>
        <dbReference type="PROSITE" id="PS50926"/>
    </source>
</evidence>
<reference evidence="7 8" key="1">
    <citation type="submission" date="2020-08" db="EMBL/GenBank/DDBJ databases">
        <title>Genomic Encyclopedia of Type Strains, Phase IV (KMG-IV): sequencing the most valuable type-strain genomes for metagenomic binning, comparative biology and taxonomic classification.</title>
        <authorList>
            <person name="Goeker M."/>
        </authorList>
    </citation>
    <scope>NUCLEOTIDE SEQUENCE [LARGE SCALE GENOMIC DNA]</scope>
    <source>
        <strain evidence="7 8">DSM 105074</strain>
    </source>
</reference>
<keyword evidence="2 4" id="KW-0808">Transferase</keyword>
<dbReference type="Gene3D" id="2.40.50.140">
    <property type="entry name" value="Nucleic acid-binding proteins"/>
    <property type="match status" value="1"/>
</dbReference>
<dbReference type="PROSITE" id="PS50926">
    <property type="entry name" value="TRAM"/>
    <property type="match status" value="1"/>
</dbReference>
<dbReference type="PROSITE" id="PS01230">
    <property type="entry name" value="TRMA_1"/>
    <property type="match status" value="1"/>
</dbReference>
<dbReference type="NCBIfam" id="TIGR00479">
    <property type="entry name" value="rumA"/>
    <property type="match status" value="1"/>
</dbReference>
<sequence>MPVQKKYEKVTITDFAAEGKCIYKSEDGVVFVEGNVAPGDVVDLEVVRRKKKMQEAVVRKIHSYSSLRAEPHCRHQGVCGGCRWQHIGYEHQLQFKRQQVVDHFERIGRIKNVLINAIIPAPSTHFYRNKLEFTFSNNRWLTTDEIQSGSTFSRNALGFHVPKRFDKIFNVETCHLQPDPSNAIRNALNQYTESAGLNYYDIRQNVGLVRNLIIRTANTGDLMVIVQFAENDEEAIQSTLQFLQSTFPEITSLQYIVNTKGNDSYQDQEVMHFAGETYIRETMEDLTFRVGPKSFYQTNPEQAYTLFKVTRDFAGLTGKELVYDLYTGTGTIANFVARQARKVIGVEYVEAAVQDARQNSLLNGITNTEFYAGDMKRLLDTAFVARHGRPEVLITDPPRAGMDPEVVATILQAAPDRIVYVSCNSATQARDLAWMADAYEVTKVQPVDMFPHTHHVENVALLVKK</sequence>
<feature type="binding site" evidence="4">
    <location>
        <position position="396"/>
    </location>
    <ligand>
        <name>S-adenosyl-L-methionine</name>
        <dbReference type="ChEBI" id="CHEBI:59789"/>
    </ligand>
</feature>